<dbReference type="PANTHER" id="PTHR42718">
    <property type="entry name" value="MAJOR FACILITATOR SUPERFAMILY MULTIDRUG TRANSPORTER MFSC"/>
    <property type="match status" value="1"/>
</dbReference>
<dbReference type="AlphaFoldDB" id="A0A0K1Q6K8"/>
<gene>
    <name evidence="10" type="ORF">AKJ09_07940</name>
</gene>
<keyword evidence="7 8" id="KW-0472">Membrane</keyword>
<feature type="transmembrane region" description="Helical" evidence="8">
    <location>
        <begin position="165"/>
        <end position="186"/>
    </location>
</feature>
<dbReference type="InterPro" id="IPR004638">
    <property type="entry name" value="EmrB-like"/>
</dbReference>
<organism evidence="10 11">
    <name type="scientific">Labilithrix luteola</name>
    <dbReference type="NCBI Taxonomy" id="1391654"/>
    <lineage>
        <taxon>Bacteria</taxon>
        <taxon>Pseudomonadati</taxon>
        <taxon>Myxococcota</taxon>
        <taxon>Polyangia</taxon>
        <taxon>Polyangiales</taxon>
        <taxon>Labilitrichaceae</taxon>
        <taxon>Labilithrix</taxon>
    </lineage>
</organism>
<comment type="similarity">
    <text evidence="2">Belongs to the major facilitator superfamily. EmrB family.</text>
</comment>
<dbReference type="SUPFAM" id="SSF103473">
    <property type="entry name" value="MFS general substrate transporter"/>
    <property type="match status" value="1"/>
</dbReference>
<evidence type="ECO:0000259" key="9">
    <source>
        <dbReference type="PROSITE" id="PS50850"/>
    </source>
</evidence>
<dbReference type="CDD" id="cd17503">
    <property type="entry name" value="MFS_LmrB_MDR_like"/>
    <property type="match status" value="1"/>
</dbReference>
<dbReference type="KEGG" id="llu:AKJ09_07940"/>
<sequence>MAEQGSNKWLVAVAVALGALLEIIDTSIVNVALTDMQASLGATLTQITWVITSYAIANVIILPLSAWLGNRFGKKKYFIFSLVGFTAASMLCGMSTTLWMLTVARVLQGLFGGGLLAKAQAILFETFPREEQAMAQGFFGAIVIAGPVIGPTLGGYIVTNINWRWIFFINLPVGIAATFMCVTALPADKKKTGPNAPVDWLAIALLAIGIGCFQTFLEEGYTDDWFESPFVTTMAILGGLGMVLFVFRVLGAKDPVVDLRVLRYRSLWAGSILSVVVGMALYGALFAIPIFSQNVMHYTSQQTGVLLLPGALTSAFAMPIVAILIRKFDPRIVLVGGGLILASAVVLLAQLTPSTGSDDLFWPLVIRAFGTVLMFLPLSMSALGPIPKEDVAGATALFNLTRQLGGSVGVALLTTILGNRQTFHRSVLIEHLAVTDPDVQSRVAQLTGGFVAKGADLLKAKQMALTILDGSTRIQSSVMAFNDTFWITATLIVITLPLVLLLGKPPKGVKVEAGH</sequence>
<feature type="domain" description="Major facilitator superfamily (MFS) profile" evidence="9">
    <location>
        <begin position="11"/>
        <end position="507"/>
    </location>
</feature>
<proteinExistence type="inferred from homology"/>
<evidence type="ECO:0000256" key="5">
    <source>
        <dbReference type="ARBA" id="ARBA00022692"/>
    </source>
</evidence>
<feature type="transmembrane region" description="Helical" evidence="8">
    <location>
        <begin position="267"/>
        <end position="291"/>
    </location>
</feature>
<dbReference type="InterPro" id="IPR011701">
    <property type="entry name" value="MFS"/>
</dbReference>
<keyword evidence="4" id="KW-1003">Cell membrane</keyword>
<dbReference type="Gene3D" id="1.20.1720.10">
    <property type="entry name" value="Multidrug resistance protein D"/>
    <property type="match status" value="1"/>
</dbReference>
<evidence type="ECO:0000256" key="2">
    <source>
        <dbReference type="ARBA" id="ARBA00008537"/>
    </source>
</evidence>
<evidence type="ECO:0000256" key="8">
    <source>
        <dbReference type="SAM" id="Phobius"/>
    </source>
</evidence>
<dbReference type="Pfam" id="PF07690">
    <property type="entry name" value="MFS_1"/>
    <property type="match status" value="1"/>
</dbReference>
<dbReference type="PROSITE" id="PS50850">
    <property type="entry name" value="MFS"/>
    <property type="match status" value="1"/>
</dbReference>
<dbReference type="Gene3D" id="1.20.1250.20">
    <property type="entry name" value="MFS general substrate transporter like domains"/>
    <property type="match status" value="1"/>
</dbReference>
<evidence type="ECO:0000256" key="4">
    <source>
        <dbReference type="ARBA" id="ARBA00022475"/>
    </source>
</evidence>
<feature type="transmembrane region" description="Helical" evidence="8">
    <location>
        <begin position="332"/>
        <end position="352"/>
    </location>
</feature>
<dbReference type="GO" id="GO:0022857">
    <property type="term" value="F:transmembrane transporter activity"/>
    <property type="evidence" value="ECO:0007669"/>
    <property type="project" value="InterPro"/>
</dbReference>
<keyword evidence="6 8" id="KW-1133">Transmembrane helix</keyword>
<dbReference type="OrthoDB" id="9807274at2"/>
<keyword evidence="5 8" id="KW-0812">Transmembrane</keyword>
<dbReference type="InterPro" id="IPR020846">
    <property type="entry name" value="MFS_dom"/>
</dbReference>
<evidence type="ECO:0000256" key="7">
    <source>
        <dbReference type="ARBA" id="ARBA00023136"/>
    </source>
</evidence>
<dbReference type="STRING" id="1391654.AKJ09_07940"/>
<protein>
    <submittedName>
        <fullName evidence="10">Inner membrane component of tripartite multidrug resistance system</fullName>
    </submittedName>
</protein>
<feature type="transmembrane region" description="Helical" evidence="8">
    <location>
        <begin position="364"/>
        <end position="384"/>
    </location>
</feature>
<feature type="transmembrane region" description="Helical" evidence="8">
    <location>
        <begin position="485"/>
        <end position="503"/>
    </location>
</feature>
<evidence type="ECO:0000313" key="11">
    <source>
        <dbReference type="Proteomes" id="UP000064967"/>
    </source>
</evidence>
<name>A0A0K1Q6K8_9BACT</name>
<feature type="transmembrane region" description="Helical" evidence="8">
    <location>
        <begin position="77"/>
        <end position="100"/>
    </location>
</feature>
<evidence type="ECO:0000313" key="10">
    <source>
        <dbReference type="EMBL" id="AKV01277.1"/>
    </source>
</evidence>
<accession>A0A0K1Q6K8</accession>
<dbReference type="PATRIC" id="fig|1391654.3.peg.8049"/>
<dbReference type="InterPro" id="IPR036259">
    <property type="entry name" value="MFS_trans_sf"/>
</dbReference>
<dbReference type="PANTHER" id="PTHR42718:SF9">
    <property type="entry name" value="MAJOR FACILITATOR SUPERFAMILY MULTIDRUG TRANSPORTER MFSC"/>
    <property type="match status" value="1"/>
</dbReference>
<keyword evidence="3" id="KW-0813">Transport</keyword>
<dbReference type="Proteomes" id="UP000064967">
    <property type="component" value="Chromosome"/>
</dbReference>
<evidence type="ECO:0000256" key="6">
    <source>
        <dbReference type="ARBA" id="ARBA00022989"/>
    </source>
</evidence>
<keyword evidence="11" id="KW-1185">Reference proteome</keyword>
<feature type="transmembrane region" description="Helical" evidence="8">
    <location>
        <begin position="303"/>
        <end position="325"/>
    </location>
</feature>
<feature type="transmembrane region" description="Helical" evidence="8">
    <location>
        <begin position="50"/>
        <end position="70"/>
    </location>
</feature>
<dbReference type="GO" id="GO:0005886">
    <property type="term" value="C:plasma membrane"/>
    <property type="evidence" value="ECO:0007669"/>
    <property type="project" value="UniProtKB-SubCell"/>
</dbReference>
<comment type="subcellular location">
    <subcellularLocation>
        <location evidence="1">Cell membrane</location>
        <topology evidence="1">Multi-pass membrane protein</topology>
    </subcellularLocation>
</comment>
<feature type="transmembrane region" description="Helical" evidence="8">
    <location>
        <begin position="229"/>
        <end position="247"/>
    </location>
</feature>
<dbReference type="PRINTS" id="PR01036">
    <property type="entry name" value="TCRTETB"/>
</dbReference>
<dbReference type="RefSeq" id="WP_146652409.1">
    <property type="nucleotide sequence ID" value="NZ_CP012333.1"/>
</dbReference>
<feature type="transmembrane region" description="Helical" evidence="8">
    <location>
        <begin position="138"/>
        <end position="159"/>
    </location>
</feature>
<dbReference type="NCBIfam" id="TIGR00711">
    <property type="entry name" value="efflux_EmrB"/>
    <property type="match status" value="1"/>
</dbReference>
<evidence type="ECO:0000256" key="3">
    <source>
        <dbReference type="ARBA" id="ARBA00022448"/>
    </source>
</evidence>
<evidence type="ECO:0000256" key="1">
    <source>
        <dbReference type="ARBA" id="ARBA00004651"/>
    </source>
</evidence>
<reference evidence="10 11" key="1">
    <citation type="submission" date="2015-08" db="EMBL/GenBank/DDBJ databases">
        <authorList>
            <person name="Babu N.S."/>
            <person name="Beckwith C.J."/>
            <person name="Beseler K.G."/>
            <person name="Brison A."/>
            <person name="Carone J.V."/>
            <person name="Caskin T.P."/>
            <person name="Diamond M."/>
            <person name="Durham M.E."/>
            <person name="Foxe J.M."/>
            <person name="Go M."/>
            <person name="Henderson B.A."/>
            <person name="Jones I.B."/>
            <person name="McGettigan J.A."/>
            <person name="Micheletti S.J."/>
            <person name="Nasrallah M.E."/>
            <person name="Ortiz D."/>
            <person name="Piller C.R."/>
            <person name="Privatt S.R."/>
            <person name="Schneider S.L."/>
            <person name="Sharp S."/>
            <person name="Smith T.C."/>
            <person name="Stanton J.D."/>
            <person name="Ullery H.E."/>
            <person name="Wilson R.J."/>
            <person name="Serrano M.G."/>
            <person name="Buck G."/>
            <person name="Lee V."/>
            <person name="Wang Y."/>
            <person name="Carvalho R."/>
            <person name="Voegtly L."/>
            <person name="Shi R."/>
            <person name="Duckworth R."/>
            <person name="Johnson A."/>
            <person name="Loviza R."/>
            <person name="Walstead R."/>
            <person name="Shah Z."/>
            <person name="Kiflezghi M."/>
            <person name="Wade K."/>
            <person name="Ball S.L."/>
            <person name="Bradley K.W."/>
            <person name="Asai D.J."/>
            <person name="Bowman C.A."/>
            <person name="Russell D.A."/>
            <person name="Pope W.H."/>
            <person name="Jacobs-Sera D."/>
            <person name="Hendrix R.W."/>
            <person name="Hatfull G.F."/>
        </authorList>
    </citation>
    <scope>NUCLEOTIDE SEQUENCE [LARGE SCALE GENOMIC DNA]</scope>
    <source>
        <strain evidence="10 11">DSM 27648</strain>
    </source>
</reference>
<dbReference type="EMBL" id="CP012333">
    <property type="protein sequence ID" value="AKV01277.1"/>
    <property type="molecule type" value="Genomic_DNA"/>
</dbReference>